<dbReference type="Gene3D" id="3.90.180.10">
    <property type="entry name" value="Medium-chain alcohol dehydrogenases, catalytic domain"/>
    <property type="match status" value="1"/>
</dbReference>
<protein>
    <submittedName>
        <fullName evidence="2">NAD(P)-dependent alcohol dehydrogenase</fullName>
    </submittedName>
</protein>
<dbReference type="PANTHER" id="PTHR44013">
    <property type="entry name" value="ZINC-TYPE ALCOHOL DEHYDROGENASE-LIKE PROTEIN C16A3.02C"/>
    <property type="match status" value="1"/>
</dbReference>
<keyword evidence="3" id="KW-1185">Reference proteome</keyword>
<dbReference type="Gene3D" id="3.40.50.720">
    <property type="entry name" value="NAD(P)-binding Rossmann-like Domain"/>
    <property type="match status" value="1"/>
</dbReference>
<evidence type="ECO:0000313" key="2">
    <source>
        <dbReference type="EMBL" id="MFD3002311.1"/>
    </source>
</evidence>
<dbReference type="EMBL" id="JBHUOX010000015">
    <property type="protein sequence ID" value="MFD3002311.1"/>
    <property type="molecule type" value="Genomic_DNA"/>
</dbReference>
<dbReference type="Pfam" id="PF13602">
    <property type="entry name" value="ADH_zinc_N_2"/>
    <property type="match status" value="1"/>
</dbReference>
<dbReference type="SUPFAM" id="SSF50129">
    <property type="entry name" value="GroES-like"/>
    <property type="match status" value="1"/>
</dbReference>
<dbReference type="InterPro" id="IPR013154">
    <property type="entry name" value="ADH-like_N"/>
</dbReference>
<feature type="domain" description="Enoyl reductase (ER)" evidence="1">
    <location>
        <begin position="10"/>
        <end position="312"/>
    </location>
</feature>
<dbReference type="SUPFAM" id="SSF51735">
    <property type="entry name" value="NAD(P)-binding Rossmann-fold domains"/>
    <property type="match status" value="1"/>
</dbReference>
<organism evidence="2 3">
    <name type="scientific">Pontibacter toksunensis</name>
    <dbReference type="NCBI Taxonomy" id="1332631"/>
    <lineage>
        <taxon>Bacteria</taxon>
        <taxon>Pseudomonadati</taxon>
        <taxon>Bacteroidota</taxon>
        <taxon>Cytophagia</taxon>
        <taxon>Cytophagales</taxon>
        <taxon>Hymenobacteraceae</taxon>
        <taxon>Pontibacter</taxon>
    </lineage>
</organism>
<name>A0ABW6BXJ7_9BACT</name>
<dbReference type="InterPro" id="IPR036291">
    <property type="entry name" value="NAD(P)-bd_dom_sf"/>
</dbReference>
<accession>A0ABW6BXJ7</accession>
<reference evidence="3" key="1">
    <citation type="journal article" date="2019" name="Int. J. Syst. Evol. Microbiol.">
        <title>The Global Catalogue of Microorganisms (GCM) 10K type strain sequencing project: providing services to taxonomists for standard genome sequencing and annotation.</title>
        <authorList>
            <consortium name="The Broad Institute Genomics Platform"/>
            <consortium name="The Broad Institute Genome Sequencing Center for Infectious Disease"/>
            <person name="Wu L."/>
            <person name="Ma J."/>
        </authorList>
    </citation>
    <scope>NUCLEOTIDE SEQUENCE [LARGE SCALE GENOMIC DNA]</scope>
    <source>
        <strain evidence="3">KCTC 23984</strain>
    </source>
</reference>
<dbReference type="InterPro" id="IPR020843">
    <property type="entry name" value="ER"/>
</dbReference>
<dbReference type="PANTHER" id="PTHR44013:SF1">
    <property type="entry name" value="ZINC-TYPE ALCOHOL DEHYDROGENASE-LIKE PROTEIN C16A3.02C"/>
    <property type="match status" value="1"/>
</dbReference>
<dbReference type="Pfam" id="PF08240">
    <property type="entry name" value="ADH_N"/>
    <property type="match status" value="1"/>
</dbReference>
<dbReference type="RefSeq" id="WP_377487622.1">
    <property type="nucleotide sequence ID" value="NZ_JBHUOX010000015.1"/>
</dbReference>
<evidence type="ECO:0000313" key="3">
    <source>
        <dbReference type="Proteomes" id="UP001597641"/>
    </source>
</evidence>
<proteinExistence type="predicted"/>
<evidence type="ECO:0000259" key="1">
    <source>
        <dbReference type="SMART" id="SM00829"/>
    </source>
</evidence>
<dbReference type="CDD" id="cd08267">
    <property type="entry name" value="MDR1"/>
    <property type="match status" value="1"/>
</dbReference>
<sequence>MKAVYYEKYGDAEVLQYGEQPKPEVKDDHLLVRVHASSVNPVDWKVRSGHLLPVSGLTFPKIPGHDIAGEVVAVGQNITNFKPGDRVFGMLDTGLGGAAAEYAVISSKAAVLMPENLNYVQAAAVPLTALTALQALRDKGELAPGEKVLINGASSGVGSFAVQIAKALGAGEVTGVCSTDHIELVKSLGADRVVDYTEMDFTEVKNCYNIIFDAVAKSTYMSSKDSLCSGGRYVTTVPNPTDLAIGFALSVFSDKKLRTLVADEKGEDLELIRAWIEAGKVKPVIDMEFPLREAAEAHRYSEEGHAAGKIVLVVE</sequence>
<dbReference type="SMART" id="SM00829">
    <property type="entry name" value="PKS_ER"/>
    <property type="match status" value="1"/>
</dbReference>
<comment type="caution">
    <text evidence="2">The sequence shown here is derived from an EMBL/GenBank/DDBJ whole genome shotgun (WGS) entry which is preliminary data.</text>
</comment>
<gene>
    <name evidence="2" type="ORF">ACFS7Z_18210</name>
</gene>
<dbReference type="InterPro" id="IPR011032">
    <property type="entry name" value="GroES-like_sf"/>
</dbReference>
<dbReference type="Proteomes" id="UP001597641">
    <property type="component" value="Unassembled WGS sequence"/>
</dbReference>
<dbReference type="InterPro" id="IPR052733">
    <property type="entry name" value="Chloroplast_QOR"/>
</dbReference>